<dbReference type="Pfam" id="PF01813">
    <property type="entry name" value="ATP-synt_D"/>
    <property type="match status" value="1"/>
</dbReference>
<dbReference type="EMBL" id="DROM01000337">
    <property type="protein sequence ID" value="HHH13686.1"/>
    <property type="molecule type" value="Genomic_DNA"/>
</dbReference>
<dbReference type="GO" id="GO:0042777">
    <property type="term" value="P:proton motive force-driven plasma membrane ATP synthesis"/>
    <property type="evidence" value="ECO:0007669"/>
    <property type="project" value="UniProtKB-UniRule"/>
</dbReference>
<evidence type="ECO:0000256" key="4">
    <source>
        <dbReference type="HAMAP-Rule" id="MF_00271"/>
    </source>
</evidence>
<keyword evidence="3 4" id="KW-0406">Ion transport</keyword>
<evidence type="ECO:0000313" key="6">
    <source>
        <dbReference type="EMBL" id="HHH13686.1"/>
    </source>
</evidence>
<name>A0A7C5N8K6_9GAMM</name>
<accession>A0A7C5N8K6</accession>
<gene>
    <name evidence="4" type="primary">atpD</name>
    <name evidence="6" type="ORF">ENJ98_05570</name>
</gene>
<dbReference type="InterPro" id="IPR002699">
    <property type="entry name" value="V_ATPase_D"/>
</dbReference>
<dbReference type="Proteomes" id="UP000886100">
    <property type="component" value="Unassembled WGS sequence"/>
</dbReference>
<protein>
    <recommendedName>
        <fullName evidence="4">V-type ATP synthase subunit D</fullName>
    </recommendedName>
    <alternativeName>
        <fullName evidence="4">V-ATPase subunit D</fullName>
    </alternativeName>
</protein>
<dbReference type="GO" id="GO:0005524">
    <property type="term" value="F:ATP binding"/>
    <property type="evidence" value="ECO:0007669"/>
    <property type="project" value="UniProtKB-UniRule"/>
</dbReference>
<dbReference type="NCBIfam" id="TIGR00309">
    <property type="entry name" value="V_ATPase_subD"/>
    <property type="match status" value="1"/>
</dbReference>
<evidence type="ECO:0000256" key="3">
    <source>
        <dbReference type="ARBA" id="ARBA00023065"/>
    </source>
</evidence>
<reference evidence="6" key="1">
    <citation type="journal article" date="2020" name="mSystems">
        <title>Genome- and Community-Level Interaction Insights into Carbon Utilization and Element Cycling Functions of Hydrothermarchaeota in Hydrothermal Sediment.</title>
        <authorList>
            <person name="Zhou Z."/>
            <person name="Liu Y."/>
            <person name="Xu W."/>
            <person name="Pan J."/>
            <person name="Luo Z.H."/>
            <person name="Li M."/>
        </authorList>
    </citation>
    <scope>NUCLEOTIDE SEQUENCE [LARGE SCALE GENOMIC DNA]</scope>
    <source>
        <strain evidence="6">HyVt-535</strain>
    </source>
</reference>
<evidence type="ECO:0000256" key="5">
    <source>
        <dbReference type="SAM" id="Coils"/>
    </source>
</evidence>
<dbReference type="Gene3D" id="1.10.287.3240">
    <property type="match status" value="1"/>
</dbReference>
<evidence type="ECO:0000256" key="2">
    <source>
        <dbReference type="ARBA" id="ARBA00022448"/>
    </source>
</evidence>
<comment type="similarity">
    <text evidence="1 4">Belongs to the V-ATPase D subunit family.</text>
</comment>
<sequence>MKVNLPPTRSNLLHLREQHRFLVTGHDLLERKRELLARMVRSQLETYRTLRREAARQVALAYRWLGITNMRMGSRMLAQAALGLEPTLELEILPRSNLGVEYPSVQVTRKPLQPVSLMWSDSSFDRVRLHLAEAAALLARLGEAETTLRRMLAEQRKAQKRVNALQYNIIPSYEASIRFIEETLEEEERAALFQIRKLREGPPSRKGRRER</sequence>
<comment type="caution">
    <text evidence="6">The sequence shown here is derived from an EMBL/GenBank/DDBJ whole genome shotgun (WGS) entry which is preliminary data.</text>
</comment>
<dbReference type="GO" id="GO:0046961">
    <property type="term" value="F:proton-transporting ATPase activity, rotational mechanism"/>
    <property type="evidence" value="ECO:0007669"/>
    <property type="project" value="InterPro"/>
</dbReference>
<dbReference type="AlphaFoldDB" id="A0A7C5N8K6"/>
<dbReference type="GO" id="GO:0046933">
    <property type="term" value="F:proton-transporting ATP synthase activity, rotational mechanism"/>
    <property type="evidence" value="ECO:0007669"/>
    <property type="project" value="UniProtKB-UniRule"/>
</dbReference>
<keyword evidence="5" id="KW-0175">Coiled coil</keyword>
<keyword evidence="4" id="KW-0375">Hydrogen ion transport</keyword>
<keyword evidence="4" id="KW-0066">ATP synthesis</keyword>
<organism evidence="6">
    <name type="scientific">Thiolapillus brandeum</name>
    <dbReference type="NCBI Taxonomy" id="1076588"/>
    <lineage>
        <taxon>Bacteria</taxon>
        <taxon>Pseudomonadati</taxon>
        <taxon>Pseudomonadota</taxon>
        <taxon>Gammaproteobacteria</taxon>
        <taxon>Chromatiales</taxon>
        <taxon>Sedimenticolaceae</taxon>
        <taxon>Thiolapillus</taxon>
    </lineage>
</organism>
<keyword evidence="2 4" id="KW-0813">Transport</keyword>
<dbReference type="PANTHER" id="PTHR11671">
    <property type="entry name" value="V-TYPE ATP SYNTHASE SUBUNIT D"/>
    <property type="match status" value="1"/>
</dbReference>
<feature type="coiled-coil region" evidence="5">
    <location>
        <begin position="141"/>
        <end position="190"/>
    </location>
</feature>
<dbReference type="HAMAP" id="MF_00271">
    <property type="entry name" value="ATP_synth_D_arch"/>
    <property type="match status" value="1"/>
</dbReference>
<comment type="function">
    <text evidence="4">Produces ATP from ADP in the presence of a proton gradient across the membrane.</text>
</comment>
<proteinExistence type="inferred from homology"/>
<evidence type="ECO:0000256" key="1">
    <source>
        <dbReference type="ARBA" id="ARBA00005850"/>
    </source>
</evidence>